<dbReference type="Pfam" id="PF00158">
    <property type="entry name" value="Sigma54_activat"/>
    <property type="match status" value="1"/>
</dbReference>
<dbReference type="InterPro" id="IPR025944">
    <property type="entry name" value="Sigma_54_int_dom_CS"/>
</dbReference>
<dbReference type="CDD" id="cd00009">
    <property type="entry name" value="AAA"/>
    <property type="match status" value="1"/>
</dbReference>
<keyword evidence="6" id="KW-0597">Phosphoprotein</keyword>
<dbReference type="Gene3D" id="1.10.8.60">
    <property type="match status" value="1"/>
</dbReference>
<dbReference type="RefSeq" id="WP_345303646.1">
    <property type="nucleotide sequence ID" value="NZ_BAABJE010000014.1"/>
</dbReference>
<organism evidence="9 10">
    <name type="scientific">Lysobacter hankyongensis</name>
    <dbReference type="NCBI Taxonomy" id="1176535"/>
    <lineage>
        <taxon>Bacteria</taxon>
        <taxon>Pseudomonadati</taxon>
        <taxon>Pseudomonadota</taxon>
        <taxon>Gammaproteobacteria</taxon>
        <taxon>Lysobacterales</taxon>
        <taxon>Lysobacteraceae</taxon>
        <taxon>Lysobacter</taxon>
    </lineage>
</organism>
<sequence length="470" mass="52243">MSASNKHAPVILVVDDQDDIREAMRLLLIGAGYRFLGASSPDEALRIVESASPHEPGAALVDMNYRRDTTSGEEGLALIAALRESQPQLPVIAMTAWASVDLAVEAMRRGAVDFIEKPWQNARVLSVLRSRVALADRDREVHRLSAAQALRLQEAGEGFVVESHAMRKAVDDVMRIADSDANILLLGENGTGKSHIAELIHRWSPRRDKPFVKINLGGIAPSLFEAEMFGHVRGAYTDAREERIGRFELADGGTLFLDEIGNLPFEQQPKLLRAIEDGEFERLGSSRTKKVDVRIVAATNANLIDEAAAGRFRQDLLYRIDTFRVRLPALRERRDDILPIARHHLDRACRRYGRPLPVIGADAERALLQYAWPGNVRELAHAMERAALLATSAVLGSADLRLEAQTRPVADPLAGMTLEQAEAWLLRRVLDANHGNLQRTAEQLGITRQSLYRRLHKHGLRDEAERQDAG</sequence>
<evidence type="ECO:0000313" key="10">
    <source>
        <dbReference type="Proteomes" id="UP001499959"/>
    </source>
</evidence>
<dbReference type="InterPro" id="IPR002078">
    <property type="entry name" value="Sigma_54_int"/>
</dbReference>
<feature type="domain" description="Response regulatory" evidence="8">
    <location>
        <begin position="10"/>
        <end position="132"/>
    </location>
</feature>
<dbReference type="SUPFAM" id="SSF52172">
    <property type="entry name" value="CheY-like"/>
    <property type="match status" value="1"/>
</dbReference>
<dbReference type="InterPro" id="IPR025943">
    <property type="entry name" value="Sigma_54_int_dom_ATP-bd_2"/>
</dbReference>
<dbReference type="InterPro" id="IPR011006">
    <property type="entry name" value="CheY-like_superfamily"/>
</dbReference>
<evidence type="ECO:0000259" key="7">
    <source>
        <dbReference type="PROSITE" id="PS50045"/>
    </source>
</evidence>
<evidence type="ECO:0000313" key="9">
    <source>
        <dbReference type="EMBL" id="GAA4797834.1"/>
    </source>
</evidence>
<dbReference type="Pfam" id="PF25601">
    <property type="entry name" value="AAA_lid_14"/>
    <property type="match status" value="1"/>
</dbReference>
<dbReference type="PRINTS" id="PR01590">
    <property type="entry name" value="HTHFIS"/>
</dbReference>
<dbReference type="InterPro" id="IPR002197">
    <property type="entry name" value="HTH_Fis"/>
</dbReference>
<dbReference type="PROSITE" id="PS00676">
    <property type="entry name" value="SIGMA54_INTERACT_2"/>
    <property type="match status" value="1"/>
</dbReference>
<evidence type="ECO:0000256" key="2">
    <source>
        <dbReference type="ARBA" id="ARBA00022840"/>
    </source>
</evidence>
<dbReference type="InterPro" id="IPR003593">
    <property type="entry name" value="AAA+_ATPase"/>
</dbReference>
<dbReference type="PANTHER" id="PTHR32071">
    <property type="entry name" value="TRANSCRIPTIONAL REGULATORY PROTEIN"/>
    <property type="match status" value="1"/>
</dbReference>
<dbReference type="PROSITE" id="PS50045">
    <property type="entry name" value="SIGMA54_INTERACT_4"/>
    <property type="match status" value="1"/>
</dbReference>
<dbReference type="Pfam" id="PF02954">
    <property type="entry name" value="HTH_8"/>
    <property type="match status" value="1"/>
</dbReference>
<keyword evidence="4" id="KW-0238">DNA-binding</keyword>
<dbReference type="InterPro" id="IPR001789">
    <property type="entry name" value="Sig_transdc_resp-reg_receiver"/>
</dbReference>
<evidence type="ECO:0000259" key="8">
    <source>
        <dbReference type="PROSITE" id="PS50110"/>
    </source>
</evidence>
<keyword evidence="1" id="KW-0547">Nucleotide-binding</keyword>
<dbReference type="InterPro" id="IPR058031">
    <property type="entry name" value="AAA_lid_NorR"/>
</dbReference>
<evidence type="ECO:0000256" key="6">
    <source>
        <dbReference type="PROSITE-ProRule" id="PRU00169"/>
    </source>
</evidence>
<keyword evidence="3" id="KW-0805">Transcription regulation</keyword>
<dbReference type="SMART" id="SM00448">
    <property type="entry name" value="REC"/>
    <property type="match status" value="1"/>
</dbReference>
<evidence type="ECO:0000256" key="4">
    <source>
        <dbReference type="ARBA" id="ARBA00023125"/>
    </source>
</evidence>
<dbReference type="Pfam" id="PF00072">
    <property type="entry name" value="Response_reg"/>
    <property type="match status" value="1"/>
</dbReference>
<accession>A0ABP9BPP4</accession>
<dbReference type="Gene3D" id="3.40.50.2300">
    <property type="match status" value="1"/>
</dbReference>
<keyword evidence="5" id="KW-0804">Transcription</keyword>
<dbReference type="PROSITE" id="PS00688">
    <property type="entry name" value="SIGMA54_INTERACT_3"/>
    <property type="match status" value="1"/>
</dbReference>
<gene>
    <name evidence="9" type="ORF">GCM10023307_24690</name>
</gene>
<keyword evidence="10" id="KW-1185">Reference proteome</keyword>
<comment type="caution">
    <text evidence="9">The sequence shown here is derived from an EMBL/GenBank/DDBJ whole genome shotgun (WGS) entry which is preliminary data.</text>
</comment>
<name>A0ABP9BPP4_9GAMM</name>
<reference evidence="10" key="1">
    <citation type="journal article" date="2019" name="Int. J. Syst. Evol. Microbiol.">
        <title>The Global Catalogue of Microorganisms (GCM) 10K type strain sequencing project: providing services to taxonomists for standard genome sequencing and annotation.</title>
        <authorList>
            <consortium name="The Broad Institute Genomics Platform"/>
            <consortium name="The Broad Institute Genome Sequencing Center for Infectious Disease"/>
            <person name="Wu L."/>
            <person name="Ma J."/>
        </authorList>
    </citation>
    <scope>NUCLEOTIDE SEQUENCE [LARGE SCALE GENOMIC DNA]</scope>
    <source>
        <strain evidence="10">JCM 18204</strain>
    </source>
</reference>
<feature type="domain" description="Sigma-54 factor interaction" evidence="7">
    <location>
        <begin position="159"/>
        <end position="388"/>
    </location>
</feature>
<dbReference type="InterPro" id="IPR027417">
    <property type="entry name" value="P-loop_NTPase"/>
</dbReference>
<dbReference type="Proteomes" id="UP001499959">
    <property type="component" value="Unassembled WGS sequence"/>
</dbReference>
<dbReference type="Gene3D" id="1.10.10.60">
    <property type="entry name" value="Homeodomain-like"/>
    <property type="match status" value="1"/>
</dbReference>
<dbReference type="SUPFAM" id="SSF52540">
    <property type="entry name" value="P-loop containing nucleoside triphosphate hydrolases"/>
    <property type="match status" value="1"/>
</dbReference>
<protein>
    <submittedName>
        <fullName evidence="9">Sigma-54 dependent transcriptional regulator</fullName>
    </submittedName>
</protein>
<evidence type="ECO:0000256" key="5">
    <source>
        <dbReference type="ARBA" id="ARBA00023163"/>
    </source>
</evidence>
<evidence type="ECO:0000256" key="3">
    <source>
        <dbReference type="ARBA" id="ARBA00023015"/>
    </source>
</evidence>
<proteinExistence type="predicted"/>
<keyword evidence="2" id="KW-0067">ATP-binding</keyword>
<dbReference type="Gene3D" id="3.40.50.300">
    <property type="entry name" value="P-loop containing nucleotide triphosphate hydrolases"/>
    <property type="match status" value="1"/>
</dbReference>
<evidence type="ECO:0000256" key="1">
    <source>
        <dbReference type="ARBA" id="ARBA00022741"/>
    </source>
</evidence>
<dbReference type="SUPFAM" id="SSF46689">
    <property type="entry name" value="Homeodomain-like"/>
    <property type="match status" value="1"/>
</dbReference>
<dbReference type="PANTHER" id="PTHR32071:SF113">
    <property type="entry name" value="ALGINATE BIOSYNTHESIS TRANSCRIPTIONAL REGULATORY PROTEIN ALGB"/>
    <property type="match status" value="1"/>
</dbReference>
<dbReference type="EMBL" id="BAABJE010000014">
    <property type="protein sequence ID" value="GAA4797834.1"/>
    <property type="molecule type" value="Genomic_DNA"/>
</dbReference>
<dbReference type="SMART" id="SM00382">
    <property type="entry name" value="AAA"/>
    <property type="match status" value="1"/>
</dbReference>
<feature type="modified residue" description="4-aspartylphosphate" evidence="6">
    <location>
        <position position="62"/>
    </location>
</feature>
<dbReference type="PROSITE" id="PS50110">
    <property type="entry name" value="RESPONSE_REGULATORY"/>
    <property type="match status" value="1"/>
</dbReference>
<dbReference type="InterPro" id="IPR009057">
    <property type="entry name" value="Homeodomain-like_sf"/>
</dbReference>